<accession>A0ABN8M9J0</accession>
<name>A0ABN8M9J0_9CNID</name>
<dbReference type="Proteomes" id="UP001159427">
    <property type="component" value="Unassembled WGS sequence"/>
</dbReference>
<evidence type="ECO:0000313" key="2">
    <source>
        <dbReference type="EMBL" id="CAH3023594.1"/>
    </source>
</evidence>
<organism evidence="2 3">
    <name type="scientific">Porites evermanni</name>
    <dbReference type="NCBI Taxonomy" id="104178"/>
    <lineage>
        <taxon>Eukaryota</taxon>
        <taxon>Metazoa</taxon>
        <taxon>Cnidaria</taxon>
        <taxon>Anthozoa</taxon>
        <taxon>Hexacorallia</taxon>
        <taxon>Scleractinia</taxon>
        <taxon>Fungiina</taxon>
        <taxon>Poritidae</taxon>
        <taxon>Porites</taxon>
    </lineage>
</organism>
<comment type="caution">
    <text evidence="2">The sequence shown here is derived from an EMBL/GenBank/DDBJ whole genome shotgun (WGS) entry which is preliminary data.</text>
</comment>
<feature type="signal peptide" evidence="1">
    <location>
        <begin position="1"/>
        <end position="16"/>
    </location>
</feature>
<keyword evidence="3" id="KW-1185">Reference proteome</keyword>
<dbReference type="EMBL" id="CALNXI010000267">
    <property type="protein sequence ID" value="CAH3023594.1"/>
    <property type="molecule type" value="Genomic_DNA"/>
</dbReference>
<keyword evidence="1" id="KW-0732">Signal</keyword>
<feature type="chain" id="PRO_5047323371" evidence="1">
    <location>
        <begin position="17"/>
        <end position="194"/>
    </location>
</feature>
<evidence type="ECO:0000313" key="3">
    <source>
        <dbReference type="Proteomes" id="UP001159427"/>
    </source>
</evidence>
<protein>
    <submittedName>
        <fullName evidence="2">Uncharacterized protein</fullName>
    </submittedName>
</protein>
<sequence length="194" mass="22326">TALLLFAGFSWRQSLFRVACKGCDYNWAGEVISLLNMSSPVTHSLHTASVSFFYAFFVAHGSYNLEKVLNFTSRREKSLESVEDRFDVVGKTRNIAIQLLQDKLHAFCCQFYRTFRKLTAEKYSDFEDHYPLNLHLPNTNSSLLPALRRYVHAGTYTFTYTKHLCSDKATLLHFACTAFAKKKLNDRGLHLILH</sequence>
<reference evidence="2 3" key="1">
    <citation type="submission" date="2022-05" db="EMBL/GenBank/DDBJ databases">
        <authorList>
            <consortium name="Genoscope - CEA"/>
            <person name="William W."/>
        </authorList>
    </citation>
    <scope>NUCLEOTIDE SEQUENCE [LARGE SCALE GENOMIC DNA]</scope>
</reference>
<proteinExistence type="predicted"/>
<gene>
    <name evidence="2" type="ORF">PEVE_00019808</name>
</gene>
<evidence type="ECO:0000256" key="1">
    <source>
        <dbReference type="SAM" id="SignalP"/>
    </source>
</evidence>
<feature type="non-terminal residue" evidence="2">
    <location>
        <position position="1"/>
    </location>
</feature>